<evidence type="ECO:0000256" key="1">
    <source>
        <dbReference type="SAM" id="MobiDB-lite"/>
    </source>
</evidence>
<evidence type="ECO:0000313" key="2">
    <source>
        <dbReference type="EMBL" id="MFC4494736.1"/>
    </source>
</evidence>
<dbReference type="RefSeq" id="WP_386446350.1">
    <property type="nucleotide sequence ID" value="NZ_JBHSFH010000006.1"/>
</dbReference>
<reference evidence="3" key="1">
    <citation type="journal article" date="2019" name="Int. J. Syst. Evol. Microbiol.">
        <title>The Global Catalogue of Microorganisms (GCM) 10K type strain sequencing project: providing services to taxonomists for standard genome sequencing and annotation.</title>
        <authorList>
            <consortium name="The Broad Institute Genomics Platform"/>
            <consortium name="The Broad Institute Genome Sequencing Center for Infectious Disease"/>
            <person name="Wu L."/>
            <person name="Ma J."/>
        </authorList>
    </citation>
    <scope>NUCLEOTIDE SEQUENCE [LARGE SCALE GENOMIC DNA]</scope>
    <source>
        <strain evidence="3">CGMCC 4.7357</strain>
    </source>
</reference>
<proteinExistence type="predicted"/>
<accession>A0ABV9A736</accession>
<name>A0ABV9A736_9ACTN</name>
<gene>
    <name evidence="2" type="ORF">ACFPA8_11395</name>
</gene>
<protein>
    <submittedName>
        <fullName evidence="2">Uncharacterized protein</fullName>
    </submittedName>
</protein>
<dbReference type="Proteomes" id="UP001595997">
    <property type="component" value="Unassembled WGS sequence"/>
</dbReference>
<dbReference type="EMBL" id="JBHSFH010000006">
    <property type="protein sequence ID" value="MFC4494736.1"/>
    <property type="molecule type" value="Genomic_DNA"/>
</dbReference>
<evidence type="ECO:0000313" key="3">
    <source>
        <dbReference type="Proteomes" id="UP001595997"/>
    </source>
</evidence>
<sequence length="77" mass="8659">MSLVTTPYRCRRASPTAVRGRKLPLRNVSTPLTDEFDRLRVDAVRLRSAYNRDGGRGGKQRRLSTTSSENALRGRAI</sequence>
<organism evidence="2 3">
    <name type="scientific">Streptomyces ovatisporus</name>
    <dbReference type="NCBI Taxonomy" id="1128682"/>
    <lineage>
        <taxon>Bacteria</taxon>
        <taxon>Bacillati</taxon>
        <taxon>Actinomycetota</taxon>
        <taxon>Actinomycetes</taxon>
        <taxon>Kitasatosporales</taxon>
        <taxon>Streptomycetaceae</taxon>
        <taxon>Streptomyces</taxon>
    </lineage>
</organism>
<comment type="caution">
    <text evidence="2">The sequence shown here is derived from an EMBL/GenBank/DDBJ whole genome shotgun (WGS) entry which is preliminary data.</text>
</comment>
<keyword evidence="3" id="KW-1185">Reference proteome</keyword>
<feature type="region of interest" description="Disordered" evidence="1">
    <location>
        <begin position="50"/>
        <end position="77"/>
    </location>
</feature>